<evidence type="ECO:0008006" key="4">
    <source>
        <dbReference type="Google" id="ProtNLM"/>
    </source>
</evidence>
<gene>
    <name evidence="2" type="ORF">DK847_02615</name>
</gene>
<comment type="caution">
    <text evidence="2">The sequence shown here is derived from an EMBL/GenBank/DDBJ whole genome shotgun (WGS) entry which is preliminary data.</text>
</comment>
<dbReference type="NCBIfam" id="TIGR02522">
    <property type="entry name" value="pilus_cpaD"/>
    <property type="match status" value="1"/>
</dbReference>
<dbReference type="Pfam" id="PF09476">
    <property type="entry name" value="Pilus_CpaD"/>
    <property type="match status" value="1"/>
</dbReference>
<protein>
    <recommendedName>
        <fullName evidence="4">Pilus assembly protein CpaD</fullName>
    </recommendedName>
</protein>
<dbReference type="EMBL" id="QKVK01000001">
    <property type="protein sequence ID" value="PZF78715.1"/>
    <property type="molecule type" value="Genomic_DNA"/>
</dbReference>
<reference evidence="3" key="1">
    <citation type="submission" date="2018-06" db="EMBL/GenBank/DDBJ databases">
        <title>Aestuariibacter litoralis strain KCTC 52945T.</title>
        <authorList>
            <person name="Li X."/>
            <person name="Salam N."/>
            <person name="Li J.-L."/>
            <person name="Chen Y.-M."/>
            <person name="Yang Z.-W."/>
            <person name="Zhang L.-Y."/>
            <person name="Han M.-X."/>
            <person name="Xiao M."/>
            <person name="Li W.-J."/>
        </authorList>
    </citation>
    <scope>NUCLEOTIDE SEQUENCE [LARGE SCALE GENOMIC DNA]</scope>
    <source>
        <strain evidence="3">KCTC 52945</strain>
    </source>
</reference>
<dbReference type="PROSITE" id="PS51257">
    <property type="entry name" value="PROKAR_LIPOPROTEIN"/>
    <property type="match status" value="1"/>
</dbReference>
<sequence>MKIRNILRLRSRMAATGLLAATAVLSAGCSPNLASFDDVYVPQSVDENFPIKVVERSVKLTVPVTNGGLQAAEIGEISRFGRQARASATTPVTVSYPAGNKLARQVAGHAAGVLVKEGMARQAVLVTPYDGGGSNVTLTFARKVAETKPCGDWSSNMRGSQFNDSGPNFGCAFQQNFAAMIANPEDLQHPREMTPAWSAAQNPAMTKYLSGEWQAPIKDSTVSSNSSGSSN</sequence>
<feature type="chain" id="PRO_5015899905" description="Pilus assembly protein CpaD" evidence="1">
    <location>
        <begin position="21"/>
        <end position="231"/>
    </location>
</feature>
<keyword evidence="1" id="KW-0732">Signal</keyword>
<dbReference type="RefSeq" id="WP_111196043.1">
    <property type="nucleotide sequence ID" value="NZ_QKVK01000001.1"/>
</dbReference>
<name>A0A2W2ATX4_9HYPH</name>
<evidence type="ECO:0000313" key="2">
    <source>
        <dbReference type="EMBL" id="PZF78715.1"/>
    </source>
</evidence>
<feature type="signal peptide" evidence="1">
    <location>
        <begin position="1"/>
        <end position="20"/>
    </location>
</feature>
<evidence type="ECO:0000256" key="1">
    <source>
        <dbReference type="SAM" id="SignalP"/>
    </source>
</evidence>
<dbReference type="Proteomes" id="UP000248795">
    <property type="component" value="Unassembled WGS sequence"/>
</dbReference>
<dbReference type="AlphaFoldDB" id="A0A2W2ATX4"/>
<dbReference type="InterPro" id="IPR013361">
    <property type="entry name" value="Pilus_CpaD"/>
</dbReference>
<keyword evidence="3" id="KW-1185">Reference proteome</keyword>
<organism evidence="2 3">
    <name type="scientific">Aestuariivirga litoralis</name>
    <dbReference type="NCBI Taxonomy" id="2650924"/>
    <lineage>
        <taxon>Bacteria</taxon>
        <taxon>Pseudomonadati</taxon>
        <taxon>Pseudomonadota</taxon>
        <taxon>Alphaproteobacteria</taxon>
        <taxon>Hyphomicrobiales</taxon>
        <taxon>Aestuariivirgaceae</taxon>
        <taxon>Aestuariivirga</taxon>
    </lineage>
</organism>
<dbReference type="InterPro" id="IPR019027">
    <property type="entry name" value="Pilus_biogenesis_CpaD-related"/>
</dbReference>
<accession>A0A2W2ATX4</accession>
<proteinExistence type="predicted"/>
<evidence type="ECO:0000313" key="3">
    <source>
        <dbReference type="Proteomes" id="UP000248795"/>
    </source>
</evidence>